<dbReference type="EMBL" id="RBZV01000005">
    <property type="protein sequence ID" value="RKP47498.1"/>
    <property type="molecule type" value="Genomic_DNA"/>
</dbReference>
<dbReference type="Proteomes" id="UP000280434">
    <property type="component" value="Unassembled WGS sequence"/>
</dbReference>
<dbReference type="OrthoDB" id="2628285at2"/>
<name>A0A494XAC3_9BURK</name>
<dbReference type="RefSeq" id="WP_121278444.1">
    <property type="nucleotide sequence ID" value="NZ_RBZV01000005.1"/>
</dbReference>
<organism evidence="2 3">
    <name type="scientific">Trinickia fusca</name>
    <dbReference type="NCBI Taxonomy" id="2419777"/>
    <lineage>
        <taxon>Bacteria</taxon>
        <taxon>Pseudomonadati</taxon>
        <taxon>Pseudomonadota</taxon>
        <taxon>Betaproteobacteria</taxon>
        <taxon>Burkholderiales</taxon>
        <taxon>Burkholderiaceae</taxon>
        <taxon>Trinickia</taxon>
    </lineage>
</organism>
<feature type="domain" description="DUF7660" evidence="1">
    <location>
        <begin position="19"/>
        <end position="99"/>
    </location>
</feature>
<accession>A0A494XAC3</accession>
<sequence>MTPTSDLDALLDRVNDEASFIAFVDALASDFAMEQELEKRNPSSPYGPGALGWENGTVDSVLGAAAAWGHSSSLRGGATGEPNPWKRCAMILYAGKWYE</sequence>
<reference evidence="2 3" key="1">
    <citation type="submission" date="2018-10" db="EMBL/GenBank/DDBJ databases">
        <title>Paraburkholderia sp. 7MK8-2, isolated from soil.</title>
        <authorList>
            <person name="Gao Z.-H."/>
            <person name="Qiu L.-H."/>
        </authorList>
    </citation>
    <scope>NUCLEOTIDE SEQUENCE [LARGE SCALE GENOMIC DNA]</scope>
    <source>
        <strain evidence="2 3">7MK8-2</strain>
    </source>
</reference>
<protein>
    <recommendedName>
        <fullName evidence="1">DUF7660 domain-containing protein</fullName>
    </recommendedName>
</protein>
<dbReference type="Pfam" id="PF24693">
    <property type="entry name" value="DUF7660"/>
    <property type="match status" value="1"/>
</dbReference>
<comment type="caution">
    <text evidence="2">The sequence shown here is derived from an EMBL/GenBank/DDBJ whole genome shotgun (WGS) entry which is preliminary data.</text>
</comment>
<evidence type="ECO:0000313" key="2">
    <source>
        <dbReference type="EMBL" id="RKP47498.1"/>
    </source>
</evidence>
<dbReference type="AlphaFoldDB" id="A0A494XAC3"/>
<keyword evidence="3" id="KW-1185">Reference proteome</keyword>
<proteinExistence type="predicted"/>
<gene>
    <name evidence="2" type="ORF">D7S89_14770</name>
</gene>
<evidence type="ECO:0000313" key="3">
    <source>
        <dbReference type="Proteomes" id="UP000280434"/>
    </source>
</evidence>
<dbReference type="InterPro" id="IPR056077">
    <property type="entry name" value="DUF7660"/>
</dbReference>
<evidence type="ECO:0000259" key="1">
    <source>
        <dbReference type="Pfam" id="PF24693"/>
    </source>
</evidence>